<keyword evidence="1" id="KW-0812">Transmembrane</keyword>
<keyword evidence="1" id="KW-1133">Transmembrane helix</keyword>
<evidence type="ECO:0000256" key="1">
    <source>
        <dbReference type="SAM" id="Phobius"/>
    </source>
</evidence>
<evidence type="ECO:0000313" key="4">
    <source>
        <dbReference type="Proteomes" id="UP000708148"/>
    </source>
</evidence>
<comment type="caution">
    <text evidence="3">The sequence shown here is derived from an EMBL/GenBank/DDBJ whole genome shotgun (WGS) entry which is preliminary data.</text>
</comment>
<dbReference type="Proteomes" id="UP000708148">
    <property type="component" value="Unassembled WGS sequence"/>
</dbReference>
<feature type="non-terminal residue" evidence="3">
    <location>
        <position position="1"/>
    </location>
</feature>
<dbReference type="GO" id="GO:0005886">
    <property type="term" value="C:plasma membrane"/>
    <property type="evidence" value="ECO:0007669"/>
    <property type="project" value="TreeGrafter"/>
</dbReference>
<accession>A0A8S1J560</accession>
<dbReference type="PANTHER" id="PTHR10857">
    <property type="entry name" value="COPINE"/>
    <property type="match status" value="1"/>
</dbReference>
<evidence type="ECO:0000313" key="3">
    <source>
        <dbReference type="EMBL" id="CAD7698646.1"/>
    </source>
</evidence>
<dbReference type="InterPro" id="IPR010734">
    <property type="entry name" value="Copine_C"/>
</dbReference>
<dbReference type="InterPro" id="IPR045052">
    <property type="entry name" value="Copine"/>
</dbReference>
<sequence>DTVRAIVAASSLPLSILIVGIGTADFSKMEALDSDRRLLEADGRKAQRDIVQFVEFNRFKGRGEALAAELLEELPGQFLAYMR</sequence>
<dbReference type="EMBL" id="CAJHUC010000866">
    <property type="protein sequence ID" value="CAD7698646.1"/>
    <property type="molecule type" value="Genomic_DNA"/>
</dbReference>
<name>A0A8S1J560_9CHLO</name>
<dbReference type="OrthoDB" id="5855668at2759"/>
<dbReference type="PANTHER" id="PTHR10857:SF106">
    <property type="entry name" value="C2 DOMAIN-CONTAINING PROTEIN"/>
    <property type="match status" value="1"/>
</dbReference>
<proteinExistence type="predicted"/>
<dbReference type="Pfam" id="PF07002">
    <property type="entry name" value="Copine"/>
    <property type="match status" value="1"/>
</dbReference>
<dbReference type="AlphaFoldDB" id="A0A8S1J560"/>
<keyword evidence="1" id="KW-0472">Membrane</keyword>
<feature type="domain" description="Copine C-terminal" evidence="2">
    <location>
        <begin position="2"/>
        <end position="83"/>
    </location>
</feature>
<feature type="transmembrane region" description="Helical" evidence="1">
    <location>
        <begin position="6"/>
        <end position="27"/>
    </location>
</feature>
<keyword evidence="4" id="KW-1185">Reference proteome</keyword>
<organism evidence="3 4">
    <name type="scientific">Ostreobium quekettii</name>
    <dbReference type="NCBI Taxonomy" id="121088"/>
    <lineage>
        <taxon>Eukaryota</taxon>
        <taxon>Viridiplantae</taxon>
        <taxon>Chlorophyta</taxon>
        <taxon>core chlorophytes</taxon>
        <taxon>Ulvophyceae</taxon>
        <taxon>TCBD clade</taxon>
        <taxon>Bryopsidales</taxon>
        <taxon>Ostreobineae</taxon>
        <taxon>Ostreobiaceae</taxon>
        <taxon>Ostreobium</taxon>
    </lineage>
</organism>
<reference evidence="3" key="1">
    <citation type="submission" date="2020-12" db="EMBL/GenBank/DDBJ databases">
        <authorList>
            <person name="Iha C."/>
        </authorList>
    </citation>
    <scope>NUCLEOTIDE SEQUENCE</scope>
</reference>
<gene>
    <name evidence="3" type="ORF">OSTQU699_LOCUS4007</name>
</gene>
<evidence type="ECO:0000259" key="2">
    <source>
        <dbReference type="Pfam" id="PF07002"/>
    </source>
</evidence>
<dbReference type="GO" id="GO:0071277">
    <property type="term" value="P:cellular response to calcium ion"/>
    <property type="evidence" value="ECO:0007669"/>
    <property type="project" value="TreeGrafter"/>
</dbReference>
<protein>
    <recommendedName>
        <fullName evidence="2">Copine C-terminal domain-containing protein</fullName>
    </recommendedName>
</protein>
<dbReference type="GO" id="GO:0005544">
    <property type="term" value="F:calcium-dependent phospholipid binding"/>
    <property type="evidence" value="ECO:0007669"/>
    <property type="project" value="InterPro"/>
</dbReference>